<dbReference type="RefSeq" id="WP_042482409.1">
    <property type="nucleotide sequence ID" value="NZ_CAXOKM010000007.1"/>
</dbReference>
<dbReference type="Proteomes" id="UP000245216">
    <property type="component" value="Unassembled WGS sequence"/>
</dbReference>
<dbReference type="Gene3D" id="1.10.10.880">
    <property type="entry name" value="Anti sigma-E protein RseA, N-terminal domain"/>
    <property type="match status" value="1"/>
</dbReference>
<reference evidence="1 2" key="1">
    <citation type="submission" date="2018-05" db="EMBL/GenBank/DDBJ databases">
        <title>Genome Sequence of an Efficient Indole-Degrading Bacterium, Alcaligenes sp.YBY.</title>
        <authorList>
            <person name="Yang B."/>
        </authorList>
    </citation>
    <scope>NUCLEOTIDE SEQUENCE [LARGE SCALE GENOMIC DNA]</scope>
    <source>
        <strain evidence="1 2">YBY</strain>
    </source>
</reference>
<dbReference type="STRING" id="511.UZ73_03305"/>
<sequence>MMQALKSHSDEDQLNAWEAAVSSWVDGEAEIRPEELDSPYGRQVWDTYHLIGDVMRTDALAIRTSDRFYARLSKAIDEEPTVLAPNAMKRPLVQRYGVSGLAVVAAVAAALWVGLPYMGVTSVPGTLVASAQDDQLWNDYADLHRDFVGTGPVRHVSFESGALGQ</sequence>
<name>A0A2U2BN74_ALCFA</name>
<dbReference type="GO" id="GO:0016989">
    <property type="term" value="F:sigma factor antagonist activity"/>
    <property type="evidence" value="ECO:0007669"/>
    <property type="project" value="InterPro"/>
</dbReference>
<reference evidence="1 2" key="2">
    <citation type="submission" date="2018-05" db="EMBL/GenBank/DDBJ databases">
        <authorList>
            <person name="Lanie J.A."/>
            <person name="Ng W.-L."/>
            <person name="Kazmierczak K.M."/>
            <person name="Andrzejewski T.M."/>
            <person name="Davidsen T.M."/>
            <person name="Wayne K.J."/>
            <person name="Tettelin H."/>
            <person name="Glass J.I."/>
            <person name="Rusch D."/>
            <person name="Podicherti R."/>
            <person name="Tsui H.-C.T."/>
            <person name="Winkler M.E."/>
        </authorList>
    </citation>
    <scope>NUCLEOTIDE SEQUENCE [LARGE SCALE GENOMIC DNA]</scope>
    <source>
        <strain evidence="1 2">YBY</strain>
    </source>
</reference>
<dbReference type="InterPro" id="IPR052383">
    <property type="entry name" value="Anti-sigma-E_RseA-like"/>
</dbReference>
<organism evidence="1 2">
    <name type="scientific">Alcaligenes faecalis</name>
    <dbReference type="NCBI Taxonomy" id="511"/>
    <lineage>
        <taxon>Bacteria</taxon>
        <taxon>Pseudomonadati</taxon>
        <taxon>Pseudomonadota</taxon>
        <taxon>Betaproteobacteria</taxon>
        <taxon>Burkholderiales</taxon>
        <taxon>Alcaligenaceae</taxon>
        <taxon>Alcaligenes</taxon>
    </lineage>
</organism>
<comment type="caution">
    <text evidence="1">The sequence shown here is derived from an EMBL/GenBank/DDBJ whole genome shotgun (WGS) entry which is preliminary data.</text>
</comment>
<dbReference type="CDD" id="cd16328">
    <property type="entry name" value="RseA_N"/>
    <property type="match status" value="1"/>
</dbReference>
<dbReference type="InterPro" id="IPR005572">
    <property type="entry name" value="Anti-sigma_E_RseA_N"/>
</dbReference>
<dbReference type="EMBL" id="QEXO01000001">
    <property type="protein sequence ID" value="PWE15452.1"/>
    <property type="molecule type" value="Genomic_DNA"/>
</dbReference>
<dbReference type="PANTHER" id="PTHR38104">
    <property type="match status" value="1"/>
</dbReference>
<dbReference type="Pfam" id="PF03872">
    <property type="entry name" value="RseA_N"/>
    <property type="match status" value="1"/>
</dbReference>
<dbReference type="KEGG" id="afa:UZ73_03305"/>
<dbReference type="InterPro" id="IPR036147">
    <property type="entry name" value="Anti-sigma_E_RseA_N_sf"/>
</dbReference>
<protein>
    <submittedName>
        <fullName evidence="1">Uncharacterized protein</fullName>
    </submittedName>
</protein>
<dbReference type="AlphaFoldDB" id="A0A2U2BN74"/>
<evidence type="ECO:0000313" key="1">
    <source>
        <dbReference type="EMBL" id="PWE15452.1"/>
    </source>
</evidence>
<accession>A0A2U2BN74</accession>
<dbReference type="PANTHER" id="PTHR38104:SF1">
    <property type="entry name" value="ANTI-SIGMA-E FACTOR RSEA"/>
    <property type="match status" value="1"/>
</dbReference>
<evidence type="ECO:0000313" key="2">
    <source>
        <dbReference type="Proteomes" id="UP000245216"/>
    </source>
</evidence>
<dbReference type="SUPFAM" id="SSF89069">
    <property type="entry name" value="N-terminal, cytoplasmic domain of anti-sigmaE factor RseA"/>
    <property type="match status" value="1"/>
</dbReference>
<proteinExistence type="predicted"/>
<dbReference type="OrthoDB" id="8561243at2"/>
<gene>
    <name evidence="1" type="ORF">DF183_01585</name>
</gene>